<sequence>MSEREASLFCTTYFSTQADAESATAMVNIWDLSAGKFGTYHSLLASLVGRIMTVSFRVSPRRQSILKMHDFKDHAAAVARWIHRHLPRIETIELQADLLDHAVLANRRLPSRHTGRRTSADPRDMDLVPFPRLKRFVSGRGGVPEFVTSTRYWHTLCDFHF</sequence>
<evidence type="ECO:0000313" key="2">
    <source>
        <dbReference type="Proteomes" id="UP001172102"/>
    </source>
</evidence>
<proteinExistence type="predicted"/>
<protein>
    <submittedName>
        <fullName evidence="1">Uncharacterized protein</fullName>
    </submittedName>
</protein>
<comment type="caution">
    <text evidence="1">The sequence shown here is derived from an EMBL/GenBank/DDBJ whole genome shotgun (WGS) entry which is preliminary data.</text>
</comment>
<keyword evidence="2" id="KW-1185">Reference proteome</keyword>
<gene>
    <name evidence="1" type="ORF">B0H67DRAFT_642643</name>
</gene>
<reference evidence="1" key="1">
    <citation type="submission" date="2023-06" db="EMBL/GenBank/DDBJ databases">
        <title>Genome-scale phylogeny and comparative genomics of the fungal order Sordariales.</title>
        <authorList>
            <consortium name="Lawrence Berkeley National Laboratory"/>
            <person name="Hensen N."/>
            <person name="Bonometti L."/>
            <person name="Westerberg I."/>
            <person name="Brannstrom I.O."/>
            <person name="Guillou S."/>
            <person name="Cros-Aarteil S."/>
            <person name="Calhoun S."/>
            <person name="Haridas S."/>
            <person name="Kuo A."/>
            <person name="Mondo S."/>
            <person name="Pangilinan J."/>
            <person name="Riley R."/>
            <person name="Labutti K."/>
            <person name="Andreopoulos B."/>
            <person name="Lipzen A."/>
            <person name="Chen C."/>
            <person name="Yanf M."/>
            <person name="Daum C."/>
            <person name="Ng V."/>
            <person name="Clum A."/>
            <person name="Steindorff A."/>
            <person name="Ohm R."/>
            <person name="Martin F."/>
            <person name="Silar P."/>
            <person name="Natvig D."/>
            <person name="Lalanne C."/>
            <person name="Gautier V."/>
            <person name="Ament-Velasquez S.L."/>
            <person name="Kruys A."/>
            <person name="Hutchinson M.I."/>
            <person name="Powell A.J."/>
            <person name="Barry K."/>
            <person name="Miller A.N."/>
            <person name="Grigoriev I.V."/>
            <person name="Debuchy R."/>
            <person name="Gladieux P."/>
            <person name="Thoren M.H."/>
            <person name="Johannesson H."/>
        </authorList>
    </citation>
    <scope>NUCLEOTIDE SEQUENCE</scope>
    <source>
        <strain evidence="1">SMH4607-1</strain>
    </source>
</reference>
<evidence type="ECO:0000313" key="1">
    <source>
        <dbReference type="EMBL" id="KAK0719277.1"/>
    </source>
</evidence>
<name>A0AA40AP13_9PEZI</name>
<dbReference type="AlphaFoldDB" id="A0AA40AP13"/>
<dbReference type="Proteomes" id="UP001172102">
    <property type="component" value="Unassembled WGS sequence"/>
</dbReference>
<dbReference type="EMBL" id="JAUKUA010000003">
    <property type="protein sequence ID" value="KAK0719277.1"/>
    <property type="molecule type" value="Genomic_DNA"/>
</dbReference>
<organism evidence="1 2">
    <name type="scientific">Lasiosphaeris hirsuta</name>
    <dbReference type="NCBI Taxonomy" id="260670"/>
    <lineage>
        <taxon>Eukaryota</taxon>
        <taxon>Fungi</taxon>
        <taxon>Dikarya</taxon>
        <taxon>Ascomycota</taxon>
        <taxon>Pezizomycotina</taxon>
        <taxon>Sordariomycetes</taxon>
        <taxon>Sordariomycetidae</taxon>
        <taxon>Sordariales</taxon>
        <taxon>Lasiosphaeriaceae</taxon>
        <taxon>Lasiosphaeris</taxon>
    </lineage>
</organism>
<accession>A0AA40AP13</accession>